<feature type="region of interest" description="Disordered" evidence="1">
    <location>
        <begin position="115"/>
        <end position="144"/>
    </location>
</feature>
<reference evidence="3" key="1">
    <citation type="submission" date="2007-10" db="EMBL/GenBank/DDBJ databases">
        <title>Complete genome of Alkaliphilus oremlandii OhILAs.</title>
        <authorList>
            <person name="Copeland A."/>
            <person name="Lucas S."/>
            <person name="Lapidus A."/>
            <person name="Barry K."/>
            <person name="Detter J.C."/>
            <person name="Glavina del Rio T."/>
            <person name="Hammon N."/>
            <person name="Israni S."/>
            <person name="Dalin E."/>
            <person name="Tice H."/>
            <person name="Pitluck S."/>
            <person name="Chain P."/>
            <person name="Malfatti S."/>
            <person name="Shin M."/>
            <person name="Vergez L."/>
            <person name="Schmutz J."/>
            <person name="Larimer F."/>
            <person name="Land M."/>
            <person name="Hauser L."/>
            <person name="Kyrpides N."/>
            <person name="Mikhailova N."/>
            <person name="Stolz J.F."/>
            <person name="Dawson A."/>
            <person name="Fisher E."/>
            <person name="Crable B."/>
            <person name="Perera E."/>
            <person name="Lisak J."/>
            <person name="Ranganathan M."/>
            <person name="Basu P."/>
            <person name="Richardson P."/>
        </authorList>
    </citation>
    <scope>NUCLEOTIDE SEQUENCE [LARGE SCALE GENOMIC DNA]</scope>
    <source>
        <strain evidence="3">OhILAs</strain>
    </source>
</reference>
<evidence type="ECO:0008006" key="4">
    <source>
        <dbReference type="Google" id="ProtNLM"/>
    </source>
</evidence>
<dbReference type="STRING" id="350688.Clos_1053"/>
<name>A8MGQ6_ALKOO</name>
<dbReference type="KEGG" id="aoe:Clos_1053"/>
<feature type="compositionally biased region" description="Basic and acidic residues" evidence="1">
    <location>
        <begin position="115"/>
        <end position="130"/>
    </location>
</feature>
<organism evidence="2 3">
    <name type="scientific">Alkaliphilus oremlandii (strain OhILAs)</name>
    <name type="common">Clostridium oremlandii (strain OhILAs)</name>
    <dbReference type="NCBI Taxonomy" id="350688"/>
    <lineage>
        <taxon>Bacteria</taxon>
        <taxon>Bacillati</taxon>
        <taxon>Bacillota</taxon>
        <taxon>Clostridia</taxon>
        <taxon>Peptostreptococcales</taxon>
        <taxon>Natronincolaceae</taxon>
        <taxon>Alkaliphilus</taxon>
    </lineage>
</organism>
<keyword evidence="3" id="KW-1185">Reference proteome</keyword>
<gene>
    <name evidence="2" type="ordered locus">Clos_1053</name>
</gene>
<dbReference type="AlphaFoldDB" id="A8MGQ6"/>
<proteinExistence type="predicted"/>
<dbReference type="Proteomes" id="UP000000269">
    <property type="component" value="Chromosome"/>
</dbReference>
<accession>A8MGQ6</accession>
<evidence type="ECO:0000256" key="1">
    <source>
        <dbReference type="SAM" id="MobiDB-lite"/>
    </source>
</evidence>
<dbReference type="eggNOG" id="COG3935">
    <property type="taxonomic scope" value="Bacteria"/>
</dbReference>
<feature type="compositionally biased region" description="Low complexity" evidence="1">
    <location>
        <begin position="131"/>
        <end position="142"/>
    </location>
</feature>
<protein>
    <recommendedName>
        <fullName evidence="4">Phage protein</fullName>
    </recommendedName>
</protein>
<dbReference type="EMBL" id="CP000853">
    <property type="protein sequence ID" value="ABW18600.1"/>
    <property type="molecule type" value="Genomic_DNA"/>
</dbReference>
<evidence type="ECO:0000313" key="3">
    <source>
        <dbReference type="Proteomes" id="UP000000269"/>
    </source>
</evidence>
<evidence type="ECO:0000313" key="2">
    <source>
        <dbReference type="EMBL" id="ABW18600.1"/>
    </source>
</evidence>
<dbReference type="HOGENOM" id="CLU_1096838_0_0_9"/>
<sequence length="253" mass="30324">MDQGWISLYRKIIHHPLYKEKRYFSKFEAWIDLLLMVNHRDNSFMMGNEMMEVKRGSKITSIKYLAERWEWSRKKVKNFLDMLQNDGMITYKSTSKYTYISIENYTKYQGINREEEHEKHIKGTSKEHQRNTNNNDNNVNNENKNKIPEYSIEFEEFWKVYPKKVEKQKAFKCYKKLLKEGYTSLQLLKAASLYAQQIKRENTDAKYIKHCSTFLGPNKPFIEYLEGGGNHGSADEENRKKAQYDKSKWLYNG</sequence>